<sequence length="88" mass="8870">MQFTTIITVLAAALAINGAPLEQRNPNCPANQNAKCCNALLPTIIGGALVQIGVGCVDLVIAGNCNAETACCSSQNNGGANVQVCNLL</sequence>
<proteinExistence type="predicted"/>
<dbReference type="Proteomes" id="UP001172680">
    <property type="component" value="Unassembled WGS sequence"/>
</dbReference>
<gene>
    <name evidence="1" type="ORF">H2199_004392</name>
</gene>
<comment type="caution">
    <text evidence="1">The sequence shown here is derived from an EMBL/GenBank/DDBJ whole genome shotgun (WGS) entry which is preliminary data.</text>
</comment>
<reference evidence="1" key="1">
    <citation type="submission" date="2022-10" db="EMBL/GenBank/DDBJ databases">
        <title>Culturing micro-colonial fungi from biological soil crusts in the Mojave desert and describing Neophaeococcomyces mojavensis, and introducing the new genera and species Taxawa tesnikishii.</title>
        <authorList>
            <person name="Kurbessoian T."/>
            <person name="Stajich J.E."/>
        </authorList>
    </citation>
    <scope>NUCLEOTIDE SEQUENCE</scope>
    <source>
        <strain evidence="1">JES_115</strain>
    </source>
</reference>
<organism evidence="1 2">
    <name type="scientific">Coniosporium tulheliwenetii</name>
    <dbReference type="NCBI Taxonomy" id="3383036"/>
    <lineage>
        <taxon>Eukaryota</taxon>
        <taxon>Fungi</taxon>
        <taxon>Dikarya</taxon>
        <taxon>Ascomycota</taxon>
        <taxon>Pezizomycotina</taxon>
        <taxon>Dothideomycetes</taxon>
        <taxon>Dothideomycetes incertae sedis</taxon>
        <taxon>Coniosporium</taxon>
    </lineage>
</organism>
<accession>A0ACC2Z5Q6</accession>
<dbReference type="EMBL" id="JAPDRP010000012">
    <property type="protein sequence ID" value="KAJ9642871.1"/>
    <property type="molecule type" value="Genomic_DNA"/>
</dbReference>
<protein>
    <submittedName>
        <fullName evidence="1">Uncharacterized protein</fullName>
    </submittedName>
</protein>
<evidence type="ECO:0000313" key="1">
    <source>
        <dbReference type="EMBL" id="KAJ9642871.1"/>
    </source>
</evidence>
<name>A0ACC2Z5Q6_9PEZI</name>
<keyword evidence="2" id="KW-1185">Reference proteome</keyword>
<evidence type="ECO:0000313" key="2">
    <source>
        <dbReference type="Proteomes" id="UP001172680"/>
    </source>
</evidence>